<dbReference type="InterPro" id="IPR011009">
    <property type="entry name" value="Kinase-like_dom_sf"/>
</dbReference>
<comment type="caution">
    <text evidence="2">The sequence shown here is derived from an EMBL/GenBank/DDBJ whole genome shotgun (WGS) entry which is preliminary data.</text>
</comment>
<dbReference type="SUPFAM" id="SSF56112">
    <property type="entry name" value="Protein kinase-like (PK-like)"/>
    <property type="match status" value="1"/>
</dbReference>
<dbReference type="InterPro" id="IPR000719">
    <property type="entry name" value="Prot_kinase_dom"/>
</dbReference>
<evidence type="ECO:0000313" key="3">
    <source>
        <dbReference type="Proteomes" id="UP000070620"/>
    </source>
</evidence>
<keyword evidence="3" id="KW-1185">Reference proteome</keyword>
<evidence type="ECO:0000259" key="1">
    <source>
        <dbReference type="PROSITE" id="PS50011"/>
    </source>
</evidence>
<sequence length="328" mass="36779">MESITKNRQPVDVLRAMAVRAYGADQVPDDLEAEELGHGWFNVAYRIRLRDGRQVAVKIAPPAGVEVMTYERDMMRTEVHALTLIRRETTVRVPRVHHYDPSRELCDAEYFFMEYVDAANLGVVMDRLPAGEYARYAEALGAANRELNQVRGGHFGPLLAGDPTATWRTVFTGMVRDVLRDGQRRGVDLGVDYDVVRAVLAEHAGCLDEVVEPVLVEWDLWESNVLVDDGAIVCLIDHERAFFGDPLMEAGFAATELAGAFGDPAPFLRGYGRRPVTTAERTRRRLYNLHLILVMAIETVYRGHTDPTQYDQARARLAEVLAGLRAGR</sequence>
<reference evidence="2 3" key="1">
    <citation type="submission" date="2016-01" db="EMBL/GenBank/DDBJ databases">
        <title>Whole genome sequence and analysis of Micromonospora rosaria DSM 803, which can produce antibacterial substance rosamicin.</title>
        <authorList>
            <person name="Yang H."/>
            <person name="He X."/>
            <person name="Zhu D."/>
        </authorList>
    </citation>
    <scope>NUCLEOTIDE SEQUENCE [LARGE SCALE GENOMIC DNA]</scope>
    <source>
        <strain evidence="2 3">DSM 803</strain>
    </source>
</reference>
<dbReference type="Proteomes" id="UP000070620">
    <property type="component" value="Unassembled WGS sequence"/>
</dbReference>
<dbReference type="RefSeq" id="WP_067359558.1">
    <property type="nucleotide sequence ID" value="NZ_JBIUBN010000010.1"/>
</dbReference>
<evidence type="ECO:0000313" key="2">
    <source>
        <dbReference type="EMBL" id="KXK63740.1"/>
    </source>
</evidence>
<keyword evidence="2" id="KW-0808">Transferase</keyword>
<dbReference type="InterPro" id="IPR051678">
    <property type="entry name" value="AGP_Transferase"/>
</dbReference>
<dbReference type="Gene3D" id="3.30.200.20">
    <property type="entry name" value="Phosphorylase Kinase, domain 1"/>
    <property type="match status" value="1"/>
</dbReference>
<dbReference type="EMBL" id="LRQV01000003">
    <property type="protein sequence ID" value="KXK63740.1"/>
    <property type="molecule type" value="Genomic_DNA"/>
</dbReference>
<dbReference type="PROSITE" id="PS50011">
    <property type="entry name" value="PROTEIN_KINASE_DOM"/>
    <property type="match status" value="1"/>
</dbReference>
<protein>
    <submittedName>
        <fullName evidence="2">Aminoglycoside phosphotransferase</fullName>
    </submittedName>
</protein>
<dbReference type="GO" id="GO:0004672">
    <property type="term" value="F:protein kinase activity"/>
    <property type="evidence" value="ECO:0007669"/>
    <property type="project" value="InterPro"/>
</dbReference>
<dbReference type="PANTHER" id="PTHR21310:SF15">
    <property type="entry name" value="AMINOGLYCOSIDE PHOSPHOTRANSFERASE DOMAIN-CONTAINING PROTEIN"/>
    <property type="match status" value="1"/>
</dbReference>
<gene>
    <name evidence="2" type="ORF">AWW66_01500</name>
</gene>
<dbReference type="PANTHER" id="PTHR21310">
    <property type="entry name" value="AMINOGLYCOSIDE PHOSPHOTRANSFERASE-RELATED-RELATED"/>
    <property type="match status" value="1"/>
</dbReference>
<accession>A0A136PZ41</accession>
<name>A0A136PZ41_9ACTN</name>
<dbReference type="AlphaFoldDB" id="A0A136PZ41"/>
<feature type="domain" description="Protein kinase" evidence="1">
    <location>
        <begin position="30"/>
        <end position="328"/>
    </location>
</feature>
<dbReference type="Gene3D" id="3.90.1200.10">
    <property type="match status" value="1"/>
</dbReference>
<organism evidence="2 3">
    <name type="scientific">Micromonospora rosaria</name>
    <dbReference type="NCBI Taxonomy" id="47874"/>
    <lineage>
        <taxon>Bacteria</taxon>
        <taxon>Bacillati</taxon>
        <taxon>Actinomycetota</taxon>
        <taxon>Actinomycetes</taxon>
        <taxon>Micromonosporales</taxon>
        <taxon>Micromonosporaceae</taxon>
        <taxon>Micromonospora</taxon>
    </lineage>
</organism>
<dbReference type="Pfam" id="PF01636">
    <property type="entry name" value="APH"/>
    <property type="match status" value="1"/>
</dbReference>
<dbReference type="InterPro" id="IPR002575">
    <property type="entry name" value="Aminoglycoside_PTrfase"/>
</dbReference>
<proteinExistence type="predicted"/>
<dbReference type="GO" id="GO:0005524">
    <property type="term" value="F:ATP binding"/>
    <property type="evidence" value="ECO:0007669"/>
    <property type="project" value="InterPro"/>
</dbReference>
<dbReference type="OrthoDB" id="5490445at2"/>